<feature type="compositionally biased region" description="Polar residues" evidence="1">
    <location>
        <begin position="499"/>
        <end position="513"/>
    </location>
</feature>
<reference evidence="2 3" key="1">
    <citation type="submission" date="2023-02" db="EMBL/GenBank/DDBJ databases">
        <title>LHISI_Scaffold_Assembly.</title>
        <authorList>
            <person name="Stuart O.P."/>
            <person name="Cleave R."/>
            <person name="Magrath M.J.L."/>
            <person name="Mikheyev A.S."/>
        </authorList>
    </citation>
    <scope>NUCLEOTIDE SEQUENCE [LARGE SCALE GENOMIC DNA]</scope>
    <source>
        <strain evidence="2">Daus_M_001</strain>
        <tissue evidence="2">Leg muscle</tissue>
    </source>
</reference>
<protein>
    <submittedName>
        <fullName evidence="2">Uncharacterized protein</fullName>
    </submittedName>
</protein>
<proteinExistence type="predicted"/>
<dbReference type="Proteomes" id="UP001159363">
    <property type="component" value="Chromosome 7"/>
</dbReference>
<organism evidence="2 3">
    <name type="scientific">Dryococelus australis</name>
    <dbReference type="NCBI Taxonomy" id="614101"/>
    <lineage>
        <taxon>Eukaryota</taxon>
        <taxon>Metazoa</taxon>
        <taxon>Ecdysozoa</taxon>
        <taxon>Arthropoda</taxon>
        <taxon>Hexapoda</taxon>
        <taxon>Insecta</taxon>
        <taxon>Pterygota</taxon>
        <taxon>Neoptera</taxon>
        <taxon>Polyneoptera</taxon>
        <taxon>Phasmatodea</taxon>
        <taxon>Verophasmatodea</taxon>
        <taxon>Anareolatae</taxon>
        <taxon>Phasmatidae</taxon>
        <taxon>Eurycanthinae</taxon>
        <taxon>Dryococelus</taxon>
    </lineage>
</organism>
<feature type="compositionally biased region" description="Polar residues" evidence="1">
    <location>
        <begin position="598"/>
        <end position="611"/>
    </location>
</feature>
<comment type="caution">
    <text evidence="2">The sequence shown here is derived from an EMBL/GenBank/DDBJ whole genome shotgun (WGS) entry which is preliminary data.</text>
</comment>
<gene>
    <name evidence="2" type="ORF">PR048_021260</name>
</gene>
<name>A0ABQ9GXR2_9NEOP</name>
<evidence type="ECO:0000313" key="3">
    <source>
        <dbReference type="Proteomes" id="UP001159363"/>
    </source>
</evidence>
<feature type="region of interest" description="Disordered" evidence="1">
    <location>
        <begin position="492"/>
        <end position="578"/>
    </location>
</feature>
<accession>A0ABQ9GXR2</accession>
<sequence>MWPAWRIGRHGLSRGGGGGGPTGWGYCFGRSRRNRLGVWQQSYHAVNQFFRSRGLRTGSLTHEAGNLGRAALTPLRDPARLPSSPLVRRDRGGVVARRLVSQLGEPGSIAGGFGPGFFAYGNRAGRCRWSAGFLEGSPFTPLIPLAFHVSLPDDELSASASCVFDSRAKVVSRVAYRRASGTKHKNIEAVGSAPGFGIQAEVSSGRTSRTRLEVVLGQGHRDGMATDQTPMDTLQPLYQSLKGWPPDSSVGLWETTSLPGYYHYDSRRRCCVQTIYEETGLACLMVRACRSGCWQVALFPGLPSHDVNASESACERKLPPPPPTRLILFVLGAQIAHARYPSPFPPIYCCATAGCPLAPLPTSRRLIYLSPLDFFVVSREGPTVVPGRGRRYKKKKKKSSAATKTLGNRWSDRLLFLLSQQTGDLIEISTIEENEWKEVRGSMMCGSTKLQTRPTFARSAGVHLVNHVRFARGADDLDTMLVVDLDLTPHRLHPRLTPPKTNSTQSIPPNTYFNKDRLHPIYPTQDLFQQRPTPPKTYSNKDRHHPRLTPPRLTSPKTNSTQDCLHPRLAPPKTNSTQDYFHPRLTPPNRSHPILISTKTDSTQSIPPKTYSNKDRHHPRLTPPRLTSPKTNSTQDCLHPRLTLPNTNSTQDWFLTRLT</sequence>
<dbReference type="EMBL" id="JARBHB010000008">
    <property type="protein sequence ID" value="KAJ8876813.1"/>
    <property type="molecule type" value="Genomic_DNA"/>
</dbReference>
<feature type="region of interest" description="Disordered" evidence="1">
    <location>
        <begin position="598"/>
        <end position="648"/>
    </location>
</feature>
<keyword evidence="3" id="KW-1185">Reference proteome</keyword>
<evidence type="ECO:0000256" key="1">
    <source>
        <dbReference type="SAM" id="MobiDB-lite"/>
    </source>
</evidence>
<evidence type="ECO:0000313" key="2">
    <source>
        <dbReference type="EMBL" id="KAJ8876813.1"/>
    </source>
</evidence>